<evidence type="ECO:0000313" key="2">
    <source>
        <dbReference type="Proteomes" id="UP001156669"/>
    </source>
</evidence>
<dbReference type="Proteomes" id="UP001156669">
    <property type="component" value="Unassembled WGS sequence"/>
</dbReference>
<sequence length="860" mass="99865">MLPKFEIKYIDVQWHDKNTVLKVVESYLPLPINYDDAQKSYTCTTTIYPKAEGIRLGQIAFRYLDDCTKVPHFEKADGTRVQLKKIKDKDSGKTWWIEAISWKSEVKQWTRTLHRTAGSVKVGLGGQSCTIHIGSSEFTAEQLNRYLSDFKSDLWELILDEQSYVTAKAKRVEEGGVDEETLKLVSNLLSHAENITKKTKSELREVQALKPRKLVKPVNRTFMELATKGFSKELTSRATTPSFNIPENRYVLFVLQRLYSILKQLVTISQSKVSRFEGMTMKLTSRLNDFSGEKSINKDLVRKHLEQIKKTYDLEYLNSQLQTKLSSKKIQSTCPVKYANKWLIKIGAASKYYPNTYFLSIRVDSRAQWFSSDGTVQQVFIKFADSSYAELFEKGLEYEVYTDMYEPSNYGSKYFYTLNQLSSVKVVGGEELSKRREKFTEERKKALELHKQDWLKALTPKELAEQEREKRSVQIQLAYFQQNRAKVERVYEQLAPKLAKFKSVIRKLEKMGVKPSTTFPNSMTFVQNPDYQAMHSGYKKIRELTNLTDEDLLLSLEKVEEIGLVNMPLLYERWCLLQIIKVLVQNYHYQPDDEWKRRLLHIVLKHKHSKPLSFNHEPLKRKVLLRYEPLLDNGRTPDFVMDVDFETKDGITKNRRLVMDAKFYSDDIININGGISGIVHNLYHKKDYSEGDKNAVFILHPTKGAISDIVSPQDWGEVSYLGELSMFDWDKTPRHLYHRYGAVCANPVLRLRYLDEIQRMIGMFLQYGIEDNALAGRPDDVESVNFCISCGSHELTKKVKTTSNSRSAWYECDTCKHFTVYNHCHSCDTRLVKNGDYWSYHSQMAMEPLNIKCPSCESLV</sequence>
<dbReference type="RefSeq" id="WP_045403588.1">
    <property type="nucleotide sequence ID" value="NZ_BBLD01000063.1"/>
</dbReference>
<dbReference type="EMBL" id="BSOE01000052">
    <property type="protein sequence ID" value="GLR05227.1"/>
    <property type="molecule type" value="Genomic_DNA"/>
</dbReference>
<keyword evidence="2" id="KW-1185">Reference proteome</keyword>
<evidence type="ECO:0000313" key="1">
    <source>
        <dbReference type="EMBL" id="GLR05227.1"/>
    </source>
</evidence>
<evidence type="ECO:0008006" key="3">
    <source>
        <dbReference type="Google" id="ProtNLM"/>
    </source>
</evidence>
<protein>
    <recommendedName>
        <fullName evidence="3">EstP</fullName>
    </recommendedName>
</protein>
<gene>
    <name evidence="1" type="ORF">GCM10007906_28150</name>
</gene>
<dbReference type="Pfam" id="PF04411">
    <property type="entry name" value="PDDEXK_7"/>
    <property type="match status" value="1"/>
</dbReference>
<proteinExistence type="predicted"/>
<dbReference type="InterPro" id="IPR007505">
    <property type="entry name" value="PDDEXK_7"/>
</dbReference>
<comment type="caution">
    <text evidence="1">The sequence shown here is derived from an EMBL/GenBank/DDBJ whole genome shotgun (WGS) entry which is preliminary data.</text>
</comment>
<reference evidence="2" key="1">
    <citation type="journal article" date="2019" name="Int. J. Syst. Evol. Microbiol.">
        <title>The Global Catalogue of Microorganisms (GCM) 10K type strain sequencing project: providing services to taxonomists for standard genome sequencing and annotation.</title>
        <authorList>
            <consortium name="The Broad Institute Genomics Platform"/>
            <consortium name="The Broad Institute Genome Sequencing Center for Infectious Disease"/>
            <person name="Wu L."/>
            <person name="Ma J."/>
        </authorList>
    </citation>
    <scope>NUCLEOTIDE SEQUENCE [LARGE SCALE GENOMIC DNA]</scope>
    <source>
        <strain evidence="2">NBRC 110633</strain>
    </source>
</reference>
<organism evidence="1 2">
    <name type="scientific">Vibrio hyugaensis</name>
    <dbReference type="NCBI Taxonomy" id="1534743"/>
    <lineage>
        <taxon>Bacteria</taxon>
        <taxon>Pseudomonadati</taxon>
        <taxon>Pseudomonadota</taxon>
        <taxon>Gammaproteobacteria</taxon>
        <taxon>Vibrionales</taxon>
        <taxon>Vibrionaceae</taxon>
        <taxon>Vibrio</taxon>
    </lineage>
</organism>
<name>A0ABQ5Y2M2_9VIBR</name>
<accession>A0ABQ5Y2M2</accession>